<dbReference type="RefSeq" id="WP_284103080.1">
    <property type="nucleotide sequence ID" value="NZ_JARRAF010000050.1"/>
</dbReference>
<reference evidence="1" key="1">
    <citation type="submission" date="2023-03" db="EMBL/GenBank/DDBJ databases">
        <title>Chitinimonas shenzhenensis gen. nov., sp. nov., a novel member of family Burkholderiaceae isolated from activated sludge collected in Shen Zhen, China.</title>
        <authorList>
            <person name="Wang X."/>
        </authorList>
    </citation>
    <scope>NUCLEOTIDE SEQUENCE</scope>
    <source>
        <strain evidence="1">DQS-5</strain>
    </source>
</reference>
<dbReference type="Proteomes" id="UP001172778">
    <property type="component" value="Unassembled WGS sequence"/>
</dbReference>
<organism evidence="1 2">
    <name type="scientific">Parachitinimonas caeni</name>
    <dbReference type="NCBI Taxonomy" id="3031301"/>
    <lineage>
        <taxon>Bacteria</taxon>
        <taxon>Pseudomonadati</taxon>
        <taxon>Pseudomonadota</taxon>
        <taxon>Betaproteobacteria</taxon>
        <taxon>Neisseriales</taxon>
        <taxon>Chitinibacteraceae</taxon>
        <taxon>Parachitinimonas</taxon>
    </lineage>
</organism>
<protein>
    <submittedName>
        <fullName evidence="1">Uncharacterized protein</fullName>
    </submittedName>
</protein>
<comment type="caution">
    <text evidence="1">The sequence shown here is derived from an EMBL/GenBank/DDBJ whole genome shotgun (WGS) entry which is preliminary data.</text>
</comment>
<proteinExistence type="predicted"/>
<accession>A0ABT7E5X6</accession>
<name>A0ABT7E5X6_9NEIS</name>
<sequence length="70" mass="7752">MRLRKRQASPCFMKAKFASVCPETGKAIQPGDEIAYYPSTQQAFHVDSKSAGQLRDLAFATAYGMTDAKY</sequence>
<dbReference type="EMBL" id="JARRAF010000050">
    <property type="protein sequence ID" value="MDK2126758.1"/>
    <property type="molecule type" value="Genomic_DNA"/>
</dbReference>
<evidence type="ECO:0000313" key="2">
    <source>
        <dbReference type="Proteomes" id="UP001172778"/>
    </source>
</evidence>
<keyword evidence="2" id="KW-1185">Reference proteome</keyword>
<evidence type="ECO:0000313" key="1">
    <source>
        <dbReference type="EMBL" id="MDK2126758.1"/>
    </source>
</evidence>
<gene>
    <name evidence="1" type="ORF">PZA18_22175</name>
</gene>